<evidence type="ECO:0000313" key="3">
    <source>
        <dbReference type="Proteomes" id="UP000027093"/>
    </source>
</evidence>
<dbReference type="InterPro" id="IPR050744">
    <property type="entry name" value="AI-2_Isomerase_LsrG"/>
</dbReference>
<name>A0A060HMJ7_9ARCH</name>
<dbReference type="Pfam" id="PF03992">
    <property type="entry name" value="ABM"/>
    <property type="match status" value="1"/>
</dbReference>
<dbReference type="PANTHER" id="PTHR33336:SF3">
    <property type="entry name" value="ABM DOMAIN-CONTAINING PROTEIN"/>
    <property type="match status" value="1"/>
</dbReference>
<dbReference type="PANTHER" id="PTHR33336">
    <property type="entry name" value="QUINOL MONOOXYGENASE YGIN-RELATED"/>
    <property type="match status" value="1"/>
</dbReference>
<dbReference type="Gene3D" id="3.30.70.100">
    <property type="match status" value="1"/>
</dbReference>
<dbReference type="SUPFAM" id="SSF54909">
    <property type="entry name" value="Dimeric alpha+beta barrel"/>
    <property type="match status" value="1"/>
</dbReference>
<sequence>MRKDKNLLFVATSLKPTTDPEKYKLVTGDSVRVIASFRAKPGKHEALKQILASLVEPTRAEPGCIAYILHQDANDNRHFVFDEIWVNMQALKEHSAKPYILALPQKLQEIVSEPPRVETFYEVSS</sequence>
<organism evidence="2 3">
    <name type="scientific">Nitrososphaera viennensis EN76</name>
    <dbReference type="NCBI Taxonomy" id="926571"/>
    <lineage>
        <taxon>Archaea</taxon>
        <taxon>Nitrososphaerota</taxon>
        <taxon>Nitrososphaeria</taxon>
        <taxon>Nitrososphaerales</taxon>
        <taxon>Nitrososphaeraceae</taxon>
        <taxon>Nitrososphaera</taxon>
    </lineage>
</organism>
<accession>A0A060HMJ7</accession>
<dbReference type="KEGG" id="nvn:NVIE_005940"/>
<dbReference type="GO" id="GO:0003824">
    <property type="term" value="F:catalytic activity"/>
    <property type="evidence" value="ECO:0007669"/>
    <property type="project" value="TreeGrafter"/>
</dbReference>
<dbReference type="HOGENOM" id="CLU_131496_6_2_2"/>
<reference evidence="2 3" key="1">
    <citation type="journal article" date="2014" name="Int. J. Syst. Evol. Microbiol.">
        <title>Nitrososphaera viennensis gen. nov., sp. nov., an aerobic and mesophilic, ammonia-oxidizing archaeon from soil and a member of the archaeal phylum Thaumarchaeota.</title>
        <authorList>
            <person name="Stieglmeier M."/>
            <person name="Klingl A."/>
            <person name="Alves R.J."/>
            <person name="Rittmann S.K."/>
            <person name="Melcher M."/>
            <person name="Leisch N."/>
            <person name="Schleper C."/>
        </authorList>
    </citation>
    <scope>NUCLEOTIDE SEQUENCE [LARGE SCALE GENOMIC DNA]</scope>
    <source>
        <strain evidence="2">EN76</strain>
    </source>
</reference>
<dbReference type="Proteomes" id="UP000027093">
    <property type="component" value="Chromosome"/>
</dbReference>
<dbReference type="InterPro" id="IPR007138">
    <property type="entry name" value="ABM_dom"/>
</dbReference>
<proteinExistence type="predicted"/>
<evidence type="ECO:0000259" key="1">
    <source>
        <dbReference type="PROSITE" id="PS51725"/>
    </source>
</evidence>
<dbReference type="AlphaFoldDB" id="A0A060HMJ7"/>
<keyword evidence="3" id="KW-1185">Reference proteome</keyword>
<dbReference type="PROSITE" id="PS51725">
    <property type="entry name" value="ABM"/>
    <property type="match status" value="1"/>
</dbReference>
<dbReference type="InterPro" id="IPR011008">
    <property type="entry name" value="Dimeric_a/b-barrel"/>
</dbReference>
<gene>
    <name evidence="2" type="ORF">NVIE_005940</name>
</gene>
<evidence type="ECO:0000313" key="2">
    <source>
        <dbReference type="EMBL" id="AIC14796.1"/>
    </source>
</evidence>
<protein>
    <recommendedName>
        <fullName evidence="1">ABM domain-containing protein</fullName>
    </recommendedName>
</protein>
<dbReference type="EMBL" id="CP007536">
    <property type="protein sequence ID" value="AIC14796.1"/>
    <property type="molecule type" value="Genomic_DNA"/>
</dbReference>
<dbReference type="STRING" id="926571.NVIE_005940"/>
<feature type="domain" description="ABM" evidence="1">
    <location>
        <begin position="31"/>
        <end position="120"/>
    </location>
</feature>